<evidence type="ECO:0000256" key="1">
    <source>
        <dbReference type="SAM" id="MobiDB-lite"/>
    </source>
</evidence>
<protein>
    <submittedName>
        <fullName evidence="2">Uncharacterized protein</fullName>
    </submittedName>
</protein>
<dbReference type="Proteomes" id="UP000275078">
    <property type="component" value="Unassembled WGS sequence"/>
</dbReference>
<dbReference type="AlphaFoldDB" id="A0A3N4HCT5"/>
<proteinExistence type="predicted"/>
<keyword evidence="3" id="KW-1185">Reference proteome</keyword>
<dbReference type="EMBL" id="ML119877">
    <property type="protein sequence ID" value="RPA72139.1"/>
    <property type="molecule type" value="Genomic_DNA"/>
</dbReference>
<sequence length="564" mass="64381">MDFSFSLNTFSLLSPARSITPTSDYVTCIESLSDDGSNSEAETVRLSDSEEVEVDETMEYWRDEEDGAMSEGRADSERISSHRMRLVENLIRRLAAYASEKKQMGFLWTFANNMKRYDKAPCEDSGLNELIRTITKKMEATFVAMEDDDDTLTDIDYNSRMGHPREVTEELSECTDTKYWGMSLDGASNFSMDPDGPAALYINNRPPTRPATIVSWASGRSPSIASSQMDPPTAVPPNSVADSPEPPPQIVPDPNDRPLLSPLPTPPPRICEDATLMSDYPLTPTNTGPVLFAEGPYMEAALRINHPGALEAQEPVQFCHRQHIRPGLESFDYTLLEHYHWGFNAHLYCPFANAPRVLSTYPPPANIAVFRVDCKVRLGIWQRDDEEVPLEDRRRARRRATKFFEREVLNLAAQRGYSAIRDASELGGTEWVALLQEVTHTLHFNKAVALHIRRFEPVRIGDGTVLSLRMFYRKKRYYWHPLDFLLQDLFERKRLKMLEEWRVAVPTRSFLGSFVTEGPASSPNWINREVCPPDGLDEQRRAMQDTSPSWFIHWARRHHGRTFS</sequence>
<accession>A0A3N4HCT5</accession>
<feature type="compositionally biased region" description="Polar residues" evidence="1">
    <location>
        <begin position="219"/>
        <end position="230"/>
    </location>
</feature>
<organism evidence="2 3">
    <name type="scientific">Ascobolus immersus RN42</name>
    <dbReference type="NCBI Taxonomy" id="1160509"/>
    <lineage>
        <taxon>Eukaryota</taxon>
        <taxon>Fungi</taxon>
        <taxon>Dikarya</taxon>
        <taxon>Ascomycota</taxon>
        <taxon>Pezizomycotina</taxon>
        <taxon>Pezizomycetes</taxon>
        <taxon>Pezizales</taxon>
        <taxon>Ascobolaceae</taxon>
        <taxon>Ascobolus</taxon>
    </lineage>
</organism>
<feature type="region of interest" description="Disordered" evidence="1">
    <location>
        <begin position="219"/>
        <end position="261"/>
    </location>
</feature>
<name>A0A3N4HCT5_ASCIM</name>
<evidence type="ECO:0000313" key="3">
    <source>
        <dbReference type="Proteomes" id="UP000275078"/>
    </source>
</evidence>
<evidence type="ECO:0000313" key="2">
    <source>
        <dbReference type="EMBL" id="RPA72139.1"/>
    </source>
</evidence>
<reference evidence="2 3" key="1">
    <citation type="journal article" date="2018" name="Nat. Ecol. Evol.">
        <title>Pezizomycetes genomes reveal the molecular basis of ectomycorrhizal truffle lifestyle.</title>
        <authorList>
            <person name="Murat C."/>
            <person name="Payen T."/>
            <person name="Noel B."/>
            <person name="Kuo A."/>
            <person name="Morin E."/>
            <person name="Chen J."/>
            <person name="Kohler A."/>
            <person name="Krizsan K."/>
            <person name="Balestrini R."/>
            <person name="Da Silva C."/>
            <person name="Montanini B."/>
            <person name="Hainaut M."/>
            <person name="Levati E."/>
            <person name="Barry K.W."/>
            <person name="Belfiori B."/>
            <person name="Cichocki N."/>
            <person name="Clum A."/>
            <person name="Dockter R.B."/>
            <person name="Fauchery L."/>
            <person name="Guy J."/>
            <person name="Iotti M."/>
            <person name="Le Tacon F."/>
            <person name="Lindquist E.A."/>
            <person name="Lipzen A."/>
            <person name="Malagnac F."/>
            <person name="Mello A."/>
            <person name="Molinier V."/>
            <person name="Miyauchi S."/>
            <person name="Poulain J."/>
            <person name="Riccioni C."/>
            <person name="Rubini A."/>
            <person name="Sitrit Y."/>
            <person name="Splivallo R."/>
            <person name="Traeger S."/>
            <person name="Wang M."/>
            <person name="Zifcakova L."/>
            <person name="Wipf D."/>
            <person name="Zambonelli A."/>
            <person name="Paolocci F."/>
            <person name="Nowrousian M."/>
            <person name="Ottonello S."/>
            <person name="Baldrian P."/>
            <person name="Spatafora J.W."/>
            <person name="Henrissat B."/>
            <person name="Nagy L.G."/>
            <person name="Aury J.M."/>
            <person name="Wincker P."/>
            <person name="Grigoriev I.V."/>
            <person name="Bonfante P."/>
            <person name="Martin F.M."/>
        </authorList>
    </citation>
    <scope>NUCLEOTIDE SEQUENCE [LARGE SCALE GENOMIC DNA]</scope>
    <source>
        <strain evidence="2 3">RN42</strain>
    </source>
</reference>
<gene>
    <name evidence="2" type="ORF">BJ508DRAFT_335325</name>
</gene>